<feature type="region of interest" description="Disordered" evidence="1">
    <location>
        <begin position="1"/>
        <end position="108"/>
    </location>
</feature>
<organism evidence="2 3">
    <name type="scientific">Friedmanniomyces simplex</name>
    <dbReference type="NCBI Taxonomy" id="329884"/>
    <lineage>
        <taxon>Eukaryota</taxon>
        <taxon>Fungi</taxon>
        <taxon>Dikarya</taxon>
        <taxon>Ascomycota</taxon>
        <taxon>Pezizomycotina</taxon>
        <taxon>Dothideomycetes</taxon>
        <taxon>Dothideomycetidae</taxon>
        <taxon>Mycosphaerellales</taxon>
        <taxon>Teratosphaeriaceae</taxon>
        <taxon>Friedmanniomyces</taxon>
    </lineage>
</organism>
<gene>
    <name evidence="2" type="ORF">B0A55_12214</name>
</gene>
<feature type="compositionally biased region" description="Basic residues" evidence="1">
    <location>
        <begin position="15"/>
        <end position="29"/>
    </location>
</feature>
<evidence type="ECO:0000256" key="1">
    <source>
        <dbReference type="SAM" id="MobiDB-lite"/>
    </source>
</evidence>
<name>A0A4U0W869_9PEZI</name>
<reference evidence="2 3" key="1">
    <citation type="submission" date="2017-03" db="EMBL/GenBank/DDBJ databases">
        <title>Genomes of endolithic fungi from Antarctica.</title>
        <authorList>
            <person name="Coleine C."/>
            <person name="Masonjones S."/>
            <person name="Stajich J.E."/>
        </authorList>
    </citation>
    <scope>NUCLEOTIDE SEQUENCE [LARGE SCALE GENOMIC DNA]</scope>
    <source>
        <strain evidence="2 3">CCFEE 5184</strain>
    </source>
</reference>
<evidence type="ECO:0000313" key="3">
    <source>
        <dbReference type="Proteomes" id="UP000309340"/>
    </source>
</evidence>
<feature type="region of interest" description="Disordered" evidence="1">
    <location>
        <begin position="179"/>
        <end position="257"/>
    </location>
</feature>
<feature type="compositionally biased region" description="Low complexity" evidence="1">
    <location>
        <begin position="223"/>
        <end position="245"/>
    </location>
</feature>
<feature type="region of interest" description="Disordered" evidence="1">
    <location>
        <begin position="329"/>
        <end position="368"/>
    </location>
</feature>
<evidence type="ECO:0000313" key="2">
    <source>
        <dbReference type="EMBL" id="TKA58730.1"/>
    </source>
</evidence>
<sequence>MGRPGTEKQAEQQPSKRKIAAAKAVKKHYPAAAAPPASSGTAPQHRRHPTSDAGDTAPPSSPPALLSAPAMPPSSPGIALPAAGSSRRPGETPRAYRVAKPPVRRPLPTTAGLATAAVGLYRRTRAGLAALGRRIDGDVGRALDRHLAGTILARAPAGAASPPPLRIALEGMRAAAAAAEAAATAERSLSPSPAPPSPPRAPAPTPSPPTRHASTPETPPWPSSSTSSPARASSPPASASPSPSARRGRLTRAEEASRTIRARMADIAALEDAAFRRLARMARRREGVIAEMMAVERGARTGIVEAEWLGVVDCLGMSRSPLRGLLAVVEEEEEEEEEGRGEAGDSFFTSRPTDNPFDIHKDPAPSPS</sequence>
<protein>
    <submittedName>
        <fullName evidence="2">Uncharacterized protein</fullName>
    </submittedName>
</protein>
<dbReference type="Proteomes" id="UP000309340">
    <property type="component" value="Unassembled WGS sequence"/>
</dbReference>
<feature type="compositionally biased region" description="Low complexity" evidence="1">
    <location>
        <begin position="179"/>
        <end position="191"/>
    </location>
</feature>
<comment type="caution">
    <text evidence="2">The sequence shown here is derived from an EMBL/GenBank/DDBJ whole genome shotgun (WGS) entry which is preliminary data.</text>
</comment>
<feature type="compositionally biased region" description="Basic and acidic residues" evidence="1">
    <location>
        <begin position="357"/>
        <end position="368"/>
    </location>
</feature>
<proteinExistence type="predicted"/>
<feature type="compositionally biased region" description="Acidic residues" evidence="1">
    <location>
        <begin position="329"/>
        <end position="339"/>
    </location>
</feature>
<dbReference type="EMBL" id="NAJQ01001450">
    <property type="protein sequence ID" value="TKA58730.1"/>
    <property type="molecule type" value="Genomic_DNA"/>
</dbReference>
<accession>A0A4U0W869</accession>
<feature type="compositionally biased region" description="Pro residues" evidence="1">
    <location>
        <begin position="192"/>
        <end position="209"/>
    </location>
</feature>
<feature type="compositionally biased region" description="Basic and acidic residues" evidence="1">
    <location>
        <begin position="1"/>
        <end position="10"/>
    </location>
</feature>
<keyword evidence="3" id="KW-1185">Reference proteome</keyword>
<dbReference type="AlphaFoldDB" id="A0A4U0W869"/>